<dbReference type="InterPro" id="IPR036224">
    <property type="entry name" value="GINS_bundle-like_dom_sf"/>
</dbReference>
<dbReference type="Pfam" id="PF05916">
    <property type="entry name" value="Sld5"/>
    <property type="match status" value="1"/>
</dbReference>
<evidence type="ECO:0000256" key="3">
    <source>
        <dbReference type="ARBA" id="ARBA00013969"/>
    </source>
</evidence>
<evidence type="ECO:0000313" key="13">
    <source>
        <dbReference type="EMBL" id="KJK80501.1"/>
    </source>
</evidence>
<dbReference type="AlphaFoldDB" id="A0A0D9P306"/>
<feature type="domain" description="GINS subunit" evidence="11">
    <location>
        <begin position="320"/>
        <end position="468"/>
    </location>
</feature>
<dbReference type="CDD" id="cd00067">
    <property type="entry name" value="GAL4"/>
    <property type="match status" value="1"/>
</dbReference>
<organism evidence="13 14">
    <name type="scientific">Metarhizium anisopliae BRIP 53293</name>
    <dbReference type="NCBI Taxonomy" id="1291518"/>
    <lineage>
        <taxon>Eukaryota</taxon>
        <taxon>Fungi</taxon>
        <taxon>Dikarya</taxon>
        <taxon>Ascomycota</taxon>
        <taxon>Pezizomycotina</taxon>
        <taxon>Sordariomycetes</taxon>
        <taxon>Hypocreomycetidae</taxon>
        <taxon>Hypocreales</taxon>
        <taxon>Clavicipitaceae</taxon>
        <taxon>Metarhizium</taxon>
    </lineage>
</organism>
<evidence type="ECO:0000256" key="6">
    <source>
        <dbReference type="ARBA" id="ARBA00022829"/>
    </source>
</evidence>
<comment type="subcellular location">
    <subcellularLocation>
        <location evidence="1">Nucleus</location>
    </subcellularLocation>
</comment>
<dbReference type="STRING" id="1291518.A0A0D9P306"/>
<dbReference type="SUPFAM" id="SSF57701">
    <property type="entry name" value="Zn2/Cys6 DNA-binding domain"/>
    <property type="match status" value="1"/>
</dbReference>
<dbReference type="Pfam" id="PF00172">
    <property type="entry name" value="Zn_clus"/>
    <property type="match status" value="1"/>
</dbReference>
<keyword evidence="5" id="KW-0235">DNA replication</keyword>
<dbReference type="GO" id="GO:0000811">
    <property type="term" value="C:GINS complex"/>
    <property type="evidence" value="ECO:0007669"/>
    <property type="project" value="TreeGrafter"/>
</dbReference>
<gene>
    <name evidence="13" type="ORF">H634G_04740</name>
</gene>
<comment type="function">
    <text evidence="8">The GINS complex plays an essential role in the initiation of DNA replication. Has a role in chromosome segregation.</text>
</comment>
<keyword evidence="14" id="KW-1185">Reference proteome</keyword>
<evidence type="ECO:0000256" key="5">
    <source>
        <dbReference type="ARBA" id="ARBA00022705"/>
    </source>
</evidence>
<evidence type="ECO:0000259" key="11">
    <source>
        <dbReference type="Pfam" id="PF05916"/>
    </source>
</evidence>
<dbReference type="InterPro" id="IPR007257">
    <property type="entry name" value="GINS_Psf2"/>
</dbReference>
<dbReference type="Gene3D" id="1.20.58.1020">
    <property type="match status" value="1"/>
</dbReference>
<protein>
    <recommendedName>
        <fullName evidence="4">DNA replication complex GINS protein PSF2</fullName>
    </recommendedName>
    <alternativeName>
        <fullName evidence="3">DNA replication complex GINS protein psf2</fullName>
    </alternativeName>
</protein>
<keyword evidence="7" id="KW-0539">Nucleus</keyword>
<reference evidence="14" key="1">
    <citation type="journal article" date="2014" name="BMC Genomics">
        <title>The genome sequence of the biocontrol fungus Metarhizium anisopliae and comparative genomics of Metarhizium species.</title>
        <authorList>
            <person name="Pattemore J.A."/>
            <person name="Hane J.K."/>
            <person name="Williams A.H."/>
            <person name="Wilson B.A."/>
            <person name="Stodart B.J."/>
            <person name="Ash G.J."/>
        </authorList>
    </citation>
    <scope>NUCLEOTIDE SEQUENCE [LARGE SCALE GENOMIC DNA]</scope>
    <source>
        <strain evidence="14">BRIP 53293</strain>
    </source>
</reference>
<evidence type="ECO:0000256" key="7">
    <source>
        <dbReference type="ARBA" id="ARBA00023242"/>
    </source>
</evidence>
<evidence type="ECO:0000256" key="1">
    <source>
        <dbReference type="ARBA" id="ARBA00004123"/>
    </source>
</evidence>
<dbReference type="GO" id="GO:0007059">
    <property type="term" value="P:chromosome segregation"/>
    <property type="evidence" value="ECO:0007669"/>
    <property type="project" value="UniProtKB-KW"/>
</dbReference>
<dbReference type="SUPFAM" id="SSF160059">
    <property type="entry name" value="PriA/YqbF domain"/>
    <property type="match status" value="1"/>
</dbReference>
<dbReference type="InterPro" id="IPR001138">
    <property type="entry name" value="Zn2Cys6_DnaBD"/>
</dbReference>
<dbReference type="PANTHER" id="PTHR12772:SF0">
    <property type="entry name" value="DNA REPLICATION COMPLEX GINS PROTEIN PSF2"/>
    <property type="match status" value="1"/>
</dbReference>
<keyword evidence="6" id="KW-0159">Chromosome partition</keyword>
<sequence>MPDESPVSDTQQLDQRRHVKCDETKPACKNCIKWAGFCGGYEPILNQPKSPAKQAFVTPRSPENDGTSSPEELDLNLYDCVYQLQLPENLSPPESIDSQASSHGCTSYQPQPIGHYFTVPDTSSTFDDTFWTFELPRLAHDNPAIRYANMAVHALLFARGHTLARAGKVTARDHYGEALSCHGIALQEARQATTGYIDLREAVICCMFFVIFETINGDREAAQAHLQSGRRILEEINPEYNGAERFREELRNVLQFLAQQARESGLDEANQRGGDEGGNILDTLMGQTPQLRPPRRSNLPLWLALLLKKQRRANIVPPPWMHPDSLRDVIHHETKVDTKGWAPPPPPPSRADSLGNATRMNALSGKETILSPPFLPSCTADAPSGALPYHWFELAEMLLAHAGDDIASASEVRSLLRDLQEVRAAKMRSSTAQLESGVDGVMSLRGVGAMELAESRGFVTGVVEGVRTIGASAEAMRREEEEQGRDDGEASDDDMGL</sequence>
<dbReference type="Pfam" id="PF11951">
    <property type="entry name" value="Fungal_trans_2"/>
    <property type="match status" value="1"/>
</dbReference>
<dbReference type="InterPro" id="IPR036864">
    <property type="entry name" value="Zn2-C6_fun-type_DNA-bd_sf"/>
</dbReference>
<dbReference type="OrthoDB" id="2593732at2759"/>
<evidence type="ECO:0000256" key="8">
    <source>
        <dbReference type="ARBA" id="ARBA00025163"/>
    </source>
</evidence>
<dbReference type="FunFam" id="1.20.58.1020:FF:000001">
    <property type="entry name" value="DNA replication complex GINS protein PSF2"/>
    <property type="match status" value="1"/>
</dbReference>
<dbReference type="EMBL" id="KE384729">
    <property type="protein sequence ID" value="KJK80501.1"/>
    <property type="molecule type" value="Genomic_DNA"/>
</dbReference>
<dbReference type="GO" id="GO:0006260">
    <property type="term" value="P:DNA replication"/>
    <property type="evidence" value="ECO:0007669"/>
    <property type="project" value="UniProtKB-KW"/>
</dbReference>
<proteinExistence type="inferred from homology"/>
<dbReference type="SUPFAM" id="SSF158573">
    <property type="entry name" value="GINS helical bundle-like"/>
    <property type="match status" value="1"/>
</dbReference>
<feature type="compositionally biased region" description="Basic and acidic residues" evidence="9">
    <location>
        <begin position="475"/>
        <end position="488"/>
    </location>
</feature>
<dbReference type="GO" id="GO:0000727">
    <property type="term" value="P:double-strand break repair via break-induced replication"/>
    <property type="evidence" value="ECO:0007669"/>
    <property type="project" value="TreeGrafter"/>
</dbReference>
<evidence type="ECO:0000313" key="14">
    <source>
        <dbReference type="Proteomes" id="UP000054544"/>
    </source>
</evidence>
<dbReference type="Pfam" id="PF25005">
    <property type="entry name" value="PSF2_N"/>
    <property type="match status" value="1"/>
</dbReference>
<accession>A0A0D9P306</accession>
<dbReference type="InterPro" id="IPR021858">
    <property type="entry name" value="Fun_TF"/>
</dbReference>
<feature type="region of interest" description="Disordered" evidence="9">
    <location>
        <begin position="50"/>
        <end position="72"/>
    </location>
</feature>
<dbReference type="InterPro" id="IPR056784">
    <property type="entry name" value="PSF2_N"/>
</dbReference>
<dbReference type="PANTHER" id="PTHR12772">
    <property type="entry name" value="DNA REPLICATION COMPLEX GINS PROTEIN PSF2"/>
    <property type="match status" value="1"/>
</dbReference>
<comment type="similarity">
    <text evidence="2">Belongs to the GINS2/PSF2 family.</text>
</comment>
<dbReference type="Gene3D" id="3.40.5.50">
    <property type="match status" value="1"/>
</dbReference>
<dbReference type="GO" id="GO:0008270">
    <property type="term" value="F:zinc ion binding"/>
    <property type="evidence" value="ECO:0007669"/>
    <property type="project" value="InterPro"/>
</dbReference>
<feature type="domain" description="Zn(2)-C6 fungal-type" evidence="10">
    <location>
        <begin position="16"/>
        <end position="43"/>
    </location>
</feature>
<dbReference type="Proteomes" id="UP000054544">
    <property type="component" value="Unassembled WGS sequence"/>
</dbReference>
<feature type="region of interest" description="Disordered" evidence="9">
    <location>
        <begin position="472"/>
        <end position="497"/>
    </location>
</feature>
<evidence type="ECO:0000259" key="10">
    <source>
        <dbReference type="Pfam" id="PF00172"/>
    </source>
</evidence>
<name>A0A0D9P306_METAN</name>
<dbReference type="GO" id="GO:0000981">
    <property type="term" value="F:DNA-binding transcription factor activity, RNA polymerase II-specific"/>
    <property type="evidence" value="ECO:0007669"/>
    <property type="project" value="InterPro"/>
</dbReference>
<evidence type="ECO:0000259" key="12">
    <source>
        <dbReference type="Pfam" id="PF25005"/>
    </source>
</evidence>
<feature type="domain" description="DNA replication complex GINS protein PSF2 N-terminal" evidence="12">
    <location>
        <begin position="284"/>
        <end position="316"/>
    </location>
</feature>
<evidence type="ECO:0000256" key="2">
    <source>
        <dbReference type="ARBA" id="ARBA00010565"/>
    </source>
</evidence>
<evidence type="ECO:0000256" key="9">
    <source>
        <dbReference type="SAM" id="MobiDB-lite"/>
    </source>
</evidence>
<evidence type="ECO:0000256" key="4">
    <source>
        <dbReference type="ARBA" id="ARBA00015139"/>
    </source>
</evidence>
<dbReference type="InterPro" id="IPR021151">
    <property type="entry name" value="GINS_A"/>
</dbReference>
<dbReference type="CDD" id="cd11712">
    <property type="entry name" value="GINS_A_psf2"/>
    <property type="match status" value="1"/>
</dbReference>